<evidence type="ECO:0000313" key="8">
    <source>
        <dbReference type="Proteomes" id="UP000606974"/>
    </source>
</evidence>
<dbReference type="GO" id="GO:0008270">
    <property type="term" value="F:zinc ion binding"/>
    <property type="evidence" value="ECO:0007669"/>
    <property type="project" value="UniProtKB-KW"/>
</dbReference>
<keyword evidence="1" id="KW-0479">Metal-binding</keyword>
<dbReference type="Gene3D" id="3.30.40.10">
    <property type="entry name" value="Zinc/RING finger domain, C3HC4 (zinc finger)"/>
    <property type="match status" value="1"/>
</dbReference>
<dbReference type="AlphaFoldDB" id="A0A8H7AG49"/>
<comment type="caution">
    <text evidence="7">The sequence shown here is derived from an EMBL/GenBank/DDBJ whole genome shotgun (WGS) entry which is preliminary data.</text>
</comment>
<dbReference type="SMART" id="SM00744">
    <property type="entry name" value="RINGv"/>
    <property type="match status" value="1"/>
</dbReference>
<keyword evidence="2" id="KW-0863">Zinc-finger</keyword>
<feature type="compositionally biased region" description="Polar residues" evidence="4">
    <location>
        <begin position="312"/>
        <end position="322"/>
    </location>
</feature>
<dbReference type="PANTHER" id="PTHR46347:SF1">
    <property type="entry name" value="RING_FYVE_PHD ZINC FINGER SUPERFAMILY PROTEIN"/>
    <property type="match status" value="1"/>
</dbReference>
<keyword evidence="5" id="KW-0472">Membrane</keyword>
<evidence type="ECO:0000256" key="4">
    <source>
        <dbReference type="SAM" id="MobiDB-lite"/>
    </source>
</evidence>
<keyword evidence="5" id="KW-0812">Transmembrane</keyword>
<evidence type="ECO:0000256" key="5">
    <source>
        <dbReference type="SAM" id="Phobius"/>
    </source>
</evidence>
<dbReference type="SUPFAM" id="SSF57850">
    <property type="entry name" value="RING/U-box"/>
    <property type="match status" value="1"/>
</dbReference>
<gene>
    <name evidence="7" type="ORF">GJ744_010395</name>
</gene>
<feature type="domain" description="RING-CH-type" evidence="6">
    <location>
        <begin position="11"/>
        <end position="101"/>
    </location>
</feature>
<feature type="region of interest" description="Disordered" evidence="4">
    <location>
        <begin position="261"/>
        <end position="325"/>
    </location>
</feature>
<dbReference type="Proteomes" id="UP000606974">
    <property type="component" value="Unassembled WGS sequence"/>
</dbReference>
<proteinExistence type="predicted"/>
<dbReference type="InterPro" id="IPR011016">
    <property type="entry name" value="Znf_RING-CH"/>
</dbReference>
<evidence type="ECO:0000259" key="6">
    <source>
        <dbReference type="PROSITE" id="PS51292"/>
    </source>
</evidence>
<dbReference type="InterPro" id="IPR013083">
    <property type="entry name" value="Znf_RING/FYVE/PHD"/>
</dbReference>
<dbReference type="CDD" id="cd16495">
    <property type="entry name" value="RING_CH-C4HC3_MARCH"/>
    <property type="match status" value="1"/>
</dbReference>
<protein>
    <recommendedName>
        <fullName evidence="6">RING-CH-type domain-containing protein</fullName>
    </recommendedName>
</protein>
<dbReference type="PROSITE" id="PS51292">
    <property type="entry name" value="ZF_RING_CH"/>
    <property type="match status" value="1"/>
</dbReference>
<feature type="transmembrane region" description="Helical" evidence="5">
    <location>
        <begin position="112"/>
        <end position="134"/>
    </location>
</feature>
<name>A0A8H7AG49_9EURO</name>
<accession>A0A8H7AG49</accession>
<keyword evidence="3" id="KW-0862">Zinc</keyword>
<reference evidence="7" key="1">
    <citation type="submission" date="2020-02" db="EMBL/GenBank/DDBJ databases">
        <authorList>
            <person name="Palmer J.M."/>
        </authorList>
    </citation>
    <scope>NUCLEOTIDE SEQUENCE</scope>
    <source>
        <strain evidence="7">EPUS1.4</strain>
        <tissue evidence="7">Thallus</tissue>
    </source>
</reference>
<dbReference type="Pfam" id="PF12906">
    <property type="entry name" value="RINGv"/>
    <property type="match status" value="1"/>
</dbReference>
<dbReference type="OrthoDB" id="264354at2759"/>
<sequence>MASTTEETPPQWTYPTRQCRLCFEECEATVELPPPGSASHNARIKYYSAEDPSLGQLISPCKCTGSARYIHEGCLEAWRKNAAQRKHFWECNICHYRYQFSRLGWARLLENSAAHFAITATVALVLVFIFGYIADPIINLYIDPYSATSTSRLWTPIKVSDVGEESSWLQHFYKGLASLGVLSFAREIFMANPWHWYNLRNSGRAHGATRPGATGQERVANISWVVLVIGVITFLYTVFKAMNSLTRWFLEKAAFHIKEVPHDDDDDIKPPIPQTKPTTVESGIGTLPDESEHSVAMEDAHQHRPPTEDRSAGTSTSTSTLPAKTAATYRAATAVPGAFDPPGWSFANLDE</sequence>
<keyword evidence="5" id="KW-1133">Transmembrane helix</keyword>
<organism evidence="7 8">
    <name type="scientific">Endocarpon pusillum</name>
    <dbReference type="NCBI Taxonomy" id="364733"/>
    <lineage>
        <taxon>Eukaryota</taxon>
        <taxon>Fungi</taxon>
        <taxon>Dikarya</taxon>
        <taxon>Ascomycota</taxon>
        <taxon>Pezizomycotina</taxon>
        <taxon>Eurotiomycetes</taxon>
        <taxon>Chaetothyriomycetidae</taxon>
        <taxon>Verrucariales</taxon>
        <taxon>Verrucariaceae</taxon>
        <taxon>Endocarpon</taxon>
    </lineage>
</organism>
<dbReference type="EMBL" id="JAACFV010000068">
    <property type="protein sequence ID" value="KAF7507464.1"/>
    <property type="molecule type" value="Genomic_DNA"/>
</dbReference>
<evidence type="ECO:0000256" key="2">
    <source>
        <dbReference type="ARBA" id="ARBA00022771"/>
    </source>
</evidence>
<evidence type="ECO:0000256" key="1">
    <source>
        <dbReference type="ARBA" id="ARBA00022723"/>
    </source>
</evidence>
<dbReference type="PANTHER" id="PTHR46347">
    <property type="entry name" value="RING/FYVE/PHD ZINC FINGER SUPERFAMILY PROTEIN"/>
    <property type="match status" value="1"/>
</dbReference>
<feature type="compositionally biased region" description="Basic and acidic residues" evidence="4">
    <location>
        <begin position="290"/>
        <end position="311"/>
    </location>
</feature>
<keyword evidence="8" id="KW-1185">Reference proteome</keyword>
<evidence type="ECO:0000313" key="7">
    <source>
        <dbReference type="EMBL" id="KAF7507464.1"/>
    </source>
</evidence>
<evidence type="ECO:0000256" key="3">
    <source>
        <dbReference type="ARBA" id="ARBA00022833"/>
    </source>
</evidence>
<feature type="transmembrane region" description="Helical" evidence="5">
    <location>
        <begin position="219"/>
        <end position="239"/>
    </location>
</feature>